<keyword evidence="4" id="KW-1185">Reference proteome</keyword>
<dbReference type="Gene3D" id="3.30.420.10">
    <property type="entry name" value="Ribonuclease H-like superfamily/Ribonuclease H"/>
    <property type="match status" value="1"/>
</dbReference>
<comment type="caution">
    <text evidence="3">The sequence shown here is derived from an EMBL/GenBank/DDBJ whole genome shotgun (WGS) entry which is preliminary data.</text>
</comment>
<evidence type="ECO:0000313" key="4">
    <source>
        <dbReference type="Proteomes" id="UP000275267"/>
    </source>
</evidence>
<feature type="domain" description="RNase H type-1" evidence="2">
    <location>
        <begin position="48"/>
        <end position="119"/>
    </location>
</feature>
<accession>A0A3L6PUX2</accession>
<sequence>MAMRTSMIGLMMGVWGRKEETIGEKERHNLVRRKERWKKPGAGVLKINSEGAYTASTGKGGWGFVIRDDQGDVVKAGAGHCQHLLDAFHAEMIACLMGIRAAIALGISNEIVETDSSVALETTRFALVAIGAQIKPNTSRGPNTEARTEEKGSSKPSSTAAAGRQPRRSAINSADFASSSGVLSNPYCRRRWTPSRSAVTPPAAAAGEFGAGEFDACARCAYSCSRAGLDSDGGDSSGPAKCYYQIKTQLFNNKSGQGADSDSLIPVLGLGGRRGFT</sequence>
<evidence type="ECO:0000256" key="1">
    <source>
        <dbReference type="SAM" id="MobiDB-lite"/>
    </source>
</evidence>
<dbReference type="InterPro" id="IPR002156">
    <property type="entry name" value="RNaseH_domain"/>
</dbReference>
<dbReference type="PANTHER" id="PTHR47074">
    <property type="entry name" value="BNAC02G40300D PROTEIN"/>
    <property type="match status" value="1"/>
</dbReference>
<dbReference type="CDD" id="cd06222">
    <property type="entry name" value="RNase_H_like"/>
    <property type="match status" value="1"/>
</dbReference>
<dbReference type="SUPFAM" id="SSF53098">
    <property type="entry name" value="Ribonuclease H-like"/>
    <property type="match status" value="1"/>
</dbReference>
<dbReference type="GO" id="GO:0003676">
    <property type="term" value="F:nucleic acid binding"/>
    <property type="evidence" value="ECO:0007669"/>
    <property type="project" value="InterPro"/>
</dbReference>
<dbReference type="InterPro" id="IPR036397">
    <property type="entry name" value="RNaseH_sf"/>
</dbReference>
<dbReference type="Proteomes" id="UP000275267">
    <property type="component" value="Unassembled WGS sequence"/>
</dbReference>
<dbReference type="OrthoDB" id="696282at2759"/>
<gene>
    <name evidence="3" type="ORF">C2845_PM16G01240</name>
</gene>
<protein>
    <recommendedName>
        <fullName evidence="2">RNase H type-1 domain-containing protein</fullName>
    </recommendedName>
</protein>
<dbReference type="AlphaFoldDB" id="A0A3L6PUX2"/>
<reference evidence="4" key="1">
    <citation type="journal article" date="2019" name="Nat. Commun.">
        <title>The genome of broomcorn millet.</title>
        <authorList>
            <person name="Zou C."/>
            <person name="Miki D."/>
            <person name="Li D."/>
            <person name="Tang Q."/>
            <person name="Xiao L."/>
            <person name="Rajput S."/>
            <person name="Deng P."/>
            <person name="Jia W."/>
            <person name="Huang R."/>
            <person name="Zhang M."/>
            <person name="Sun Y."/>
            <person name="Hu J."/>
            <person name="Fu X."/>
            <person name="Schnable P.S."/>
            <person name="Li F."/>
            <person name="Zhang H."/>
            <person name="Feng B."/>
            <person name="Zhu X."/>
            <person name="Liu R."/>
            <person name="Schnable J.C."/>
            <person name="Zhu J.-K."/>
            <person name="Zhang H."/>
        </authorList>
    </citation>
    <scope>NUCLEOTIDE SEQUENCE [LARGE SCALE GENOMIC DNA]</scope>
</reference>
<evidence type="ECO:0000313" key="3">
    <source>
        <dbReference type="EMBL" id="RLM65074.1"/>
    </source>
</evidence>
<dbReference type="EMBL" id="PQIB02000015">
    <property type="protein sequence ID" value="RLM65074.1"/>
    <property type="molecule type" value="Genomic_DNA"/>
</dbReference>
<dbReference type="PANTHER" id="PTHR47074:SF11">
    <property type="entry name" value="REVERSE TRANSCRIPTASE-LIKE PROTEIN"/>
    <property type="match status" value="1"/>
</dbReference>
<name>A0A3L6PUX2_PANMI</name>
<dbReference type="InterPro" id="IPR044730">
    <property type="entry name" value="RNase_H-like_dom_plant"/>
</dbReference>
<proteinExistence type="predicted"/>
<feature type="region of interest" description="Disordered" evidence="1">
    <location>
        <begin position="136"/>
        <end position="170"/>
    </location>
</feature>
<dbReference type="InterPro" id="IPR012337">
    <property type="entry name" value="RNaseH-like_sf"/>
</dbReference>
<organism evidence="3 4">
    <name type="scientific">Panicum miliaceum</name>
    <name type="common">Proso millet</name>
    <name type="synonym">Broomcorn millet</name>
    <dbReference type="NCBI Taxonomy" id="4540"/>
    <lineage>
        <taxon>Eukaryota</taxon>
        <taxon>Viridiplantae</taxon>
        <taxon>Streptophyta</taxon>
        <taxon>Embryophyta</taxon>
        <taxon>Tracheophyta</taxon>
        <taxon>Spermatophyta</taxon>
        <taxon>Magnoliopsida</taxon>
        <taxon>Liliopsida</taxon>
        <taxon>Poales</taxon>
        <taxon>Poaceae</taxon>
        <taxon>PACMAD clade</taxon>
        <taxon>Panicoideae</taxon>
        <taxon>Panicodae</taxon>
        <taxon>Paniceae</taxon>
        <taxon>Panicinae</taxon>
        <taxon>Panicum</taxon>
        <taxon>Panicum sect. Panicum</taxon>
    </lineage>
</organism>
<evidence type="ECO:0000259" key="2">
    <source>
        <dbReference type="Pfam" id="PF13456"/>
    </source>
</evidence>
<dbReference type="InterPro" id="IPR052929">
    <property type="entry name" value="RNase_H-like_EbsB-rel"/>
</dbReference>
<dbReference type="Pfam" id="PF13456">
    <property type="entry name" value="RVT_3"/>
    <property type="match status" value="1"/>
</dbReference>
<dbReference type="GO" id="GO:0004523">
    <property type="term" value="F:RNA-DNA hybrid ribonuclease activity"/>
    <property type="evidence" value="ECO:0007669"/>
    <property type="project" value="InterPro"/>
</dbReference>